<keyword evidence="5" id="KW-1185">Reference proteome</keyword>
<proteinExistence type="inferred from homology"/>
<evidence type="ECO:0000256" key="1">
    <source>
        <dbReference type="ARBA" id="ARBA00005771"/>
    </source>
</evidence>
<dbReference type="OrthoDB" id="9804504at2"/>
<comment type="similarity">
    <text evidence="1">Belongs to the sulfotransferase 1 family.</text>
</comment>
<comment type="caution">
    <text evidence="4">The sequence shown here is derived from an EMBL/GenBank/DDBJ whole genome shotgun (WGS) entry which is preliminary data.</text>
</comment>
<dbReference type="Gene3D" id="3.40.50.300">
    <property type="entry name" value="P-loop containing nucleotide triphosphate hydrolases"/>
    <property type="match status" value="1"/>
</dbReference>
<dbReference type="EMBL" id="BLAF01000004">
    <property type="protein sequence ID" value="GES17291.1"/>
    <property type="molecule type" value="Genomic_DNA"/>
</dbReference>
<protein>
    <submittedName>
        <fullName evidence="4">Sulfotransferase</fullName>
    </submittedName>
</protein>
<evidence type="ECO:0000313" key="5">
    <source>
        <dbReference type="Proteomes" id="UP000377595"/>
    </source>
</evidence>
<accession>A0A5M3XCQ1</accession>
<evidence type="ECO:0000313" key="4">
    <source>
        <dbReference type="EMBL" id="GES17291.1"/>
    </source>
</evidence>
<name>A0A5M3XCQ1_9ACTN</name>
<gene>
    <name evidence="4" type="ORF">Aple_001860</name>
</gene>
<dbReference type="AlphaFoldDB" id="A0A5M3XCQ1"/>
<dbReference type="Proteomes" id="UP000377595">
    <property type="component" value="Unassembled WGS sequence"/>
</dbReference>
<dbReference type="PANTHER" id="PTHR11783">
    <property type="entry name" value="SULFOTRANSFERASE SULT"/>
    <property type="match status" value="1"/>
</dbReference>
<feature type="domain" description="Sulfotransferase" evidence="3">
    <location>
        <begin position="23"/>
        <end position="269"/>
    </location>
</feature>
<reference evidence="4 5" key="1">
    <citation type="submission" date="2019-10" db="EMBL/GenBank/DDBJ databases">
        <title>Whole genome shotgun sequence of Acrocarpospora pleiomorpha NBRC 16267.</title>
        <authorList>
            <person name="Ichikawa N."/>
            <person name="Kimura A."/>
            <person name="Kitahashi Y."/>
            <person name="Komaki H."/>
            <person name="Oguchi A."/>
        </authorList>
    </citation>
    <scope>NUCLEOTIDE SEQUENCE [LARGE SCALE GENOMIC DNA]</scope>
    <source>
        <strain evidence="4 5">NBRC 16267</strain>
    </source>
</reference>
<dbReference type="SUPFAM" id="SSF52540">
    <property type="entry name" value="P-loop containing nucleoside triphosphate hydrolases"/>
    <property type="match status" value="1"/>
</dbReference>
<dbReference type="InterPro" id="IPR027417">
    <property type="entry name" value="P-loop_NTPase"/>
</dbReference>
<dbReference type="GO" id="GO:0008146">
    <property type="term" value="F:sulfotransferase activity"/>
    <property type="evidence" value="ECO:0007669"/>
    <property type="project" value="InterPro"/>
</dbReference>
<organism evidence="4 5">
    <name type="scientific">Acrocarpospora pleiomorpha</name>
    <dbReference type="NCBI Taxonomy" id="90975"/>
    <lineage>
        <taxon>Bacteria</taxon>
        <taxon>Bacillati</taxon>
        <taxon>Actinomycetota</taxon>
        <taxon>Actinomycetes</taxon>
        <taxon>Streptosporangiales</taxon>
        <taxon>Streptosporangiaceae</taxon>
        <taxon>Acrocarpospora</taxon>
    </lineage>
</organism>
<dbReference type="InterPro" id="IPR000863">
    <property type="entry name" value="Sulfotransferase_dom"/>
</dbReference>
<dbReference type="RefSeq" id="WP_155342480.1">
    <property type="nucleotide sequence ID" value="NZ_BAAAHM010000001.1"/>
</dbReference>
<evidence type="ECO:0000259" key="3">
    <source>
        <dbReference type="Pfam" id="PF00685"/>
    </source>
</evidence>
<keyword evidence="2 4" id="KW-0808">Transferase</keyword>
<dbReference type="Pfam" id="PF00685">
    <property type="entry name" value="Sulfotransfer_1"/>
    <property type="match status" value="1"/>
</dbReference>
<sequence>MHDPDPTFMHDNYDDIRDFPLADGDVVISGFPKSGTNWMQVMLSGLWDGWGTLSGGSRQVPNLSGKDRPGYRGYLACVASPSPRLIKTHLPVELMPRSWPEAGKVVHITRNPKDVCVSYFYEVKGLRTHAAGSRYETGDDFSIHDFAEQFARGEVPYGPYTDNVIGWRQTEHPSLLKITYEQARADVRATLAQVIEFVGRPVSRERLEEVIAKTEFNAMRDNDLRFEINHADLREGREDATPFMRKGIVGDWKRELSTYDSELIDDTVVARLESAGVHLTYAPGRT</sequence>
<evidence type="ECO:0000256" key="2">
    <source>
        <dbReference type="ARBA" id="ARBA00022679"/>
    </source>
</evidence>